<evidence type="ECO:0000256" key="5">
    <source>
        <dbReference type="ARBA" id="ARBA00022989"/>
    </source>
</evidence>
<dbReference type="KEGG" id="aluc:AKAW2_80773S"/>
<dbReference type="FunFam" id="1.20.1250.20:FF:000090">
    <property type="entry name" value="MFS sugar transporter, putative"/>
    <property type="match status" value="1"/>
</dbReference>
<feature type="transmembrane region" description="Helical" evidence="8">
    <location>
        <begin position="9"/>
        <end position="27"/>
    </location>
</feature>
<dbReference type="InterPro" id="IPR005829">
    <property type="entry name" value="Sugar_transporter_CS"/>
</dbReference>
<evidence type="ECO:0000313" key="11">
    <source>
        <dbReference type="EMBL" id="GAT28151.1"/>
    </source>
</evidence>
<evidence type="ECO:0000256" key="3">
    <source>
        <dbReference type="ARBA" id="ARBA00022448"/>
    </source>
</evidence>
<name>A0A146FT66_ASPKA</name>
<dbReference type="InterPro" id="IPR036259">
    <property type="entry name" value="MFS_trans_sf"/>
</dbReference>
<dbReference type="InterPro" id="IPR003663">
    <property type="entry name" value="Sugar/inositol_transpt"/>
</dbReference>
<dbReference type="Pfam" id="PF00083">
    <property type="entry name" value="Sugar_tr"/>
    <property type="match status" value="1"/>
</dbReference>
<dbReference type="InterPro" id="IPR050360">
    <property type="entry name" value="MFS_Sugar_Transporters"/>
</dbReference>
<feature type="transmembrane region" description="Helical" evidence="8">
    <location>
        <begin position="123"/>
        <end position="142"/>
    </location>
</feature>
<dbReference type="GO" id="GO:0005351">
    <property type="term" value="F:carbohydrate:proton symporter activity"/>
    <property type="evidence" value="ECO:0007669"/>
    <property type="project" value="TreeGrafter"/>
</dbReference>
<feature type="domain" description="Major facilitator superfamily (MFS) profile" evidence="9">
    <location>
        <begin position="14"/>
        <end position="461"/>
    </location>
</feature>
<keyword evidence="11" id="KW-0762">Sugar transport</keyword>
<accession>A0A146FT66</accession>
<evidence type="ECO:0000256" key="2">
    <source>
        <dbReference type="ARBA" id="ARBA00010992"/>
    </source>
</evidence>
<dbReference type="Proteomes" id="UP000661280">
    <property type="component" value="Chromosome 8"/>
</dbReference>
<dbReference type="PANTHER" id="PTHR48022:SF45">
    <property type="entry name" value="MAJOR FACILITATOR SUPERFAMILY (MFS) PROFILE DOMAIN-CONTAINING PROTEIN-RELATED"/>
    <property type="match status" value="1"/>
</dbReference>
<dbReference type="GO" id="GO:0016020">
    <property type="term" value="C:membrane"/>
    <property type="evidence" value="ECO:0007669"/>
    <property type="project" value="UniProtKB-SubCell"/>
</dbReference>
<evidence type="ECO:0000256" key="6">
    <source>
        <dbReference type="ARBA" id="ARBA00023136"/>
    </source>
</evidence>
<evidence type="ECO:0000313" key="12">
    <source>
        <dbReference type="Proteomes" id="UP000075230"/>
    </source>
</evidence>
<dbReference type="InterPro" id="IPR005828">
    <property type="entry name" value="MFS_sugar_transport-like"/>
</dbReference>
<dbReference type="RefSeq" id="XP_041548734.1">
    <property type="nucleotide sequence ID" value="XM_041681830.1"/>
</dbReference>
<dbReference type="EMBL" id="AP024432">
    <property type="protein sequence ID" value="BCS04972.1"/>
    <property type="molecule type" value="Genomic_DNA"/>
</dbReference>
<keyword evidence="3 7" id="KW-0813">Transport</keyword>
<feature type="transmembrane region" description="Helical" evidence="8">
    <location>
        <begin position="154"/>
        <end position="173"/>
    </location>
</feature>
<evidence type="ECO:0000256" key="1">
    <source>
        <dbReference type="ARBA" id="ARBA00004141"/>
    </source>
</evidence>
<comment type="similarity">
    <text evidence="2 7">Belongs to the major facilitator superfamily. Sugar transporter (TC 2.A.1.1) family.</text>
</comment>
<reference evidence="10" key="3">
    <citation type="submission" date="2021-01" db="EMBL/GenBank/DDBJ databases">
        <authorList>
            <consortium name="Aspergillus luchuensis mut. kawachii IFO 4304 genome sequencing consortium"/>
            <person name="Kazuki M."/>
            <person name="Futagami T."/>
        </authorList>
    </citation>
    <scope>NUCLEOTIDE SEQUENCE</scope>
    <source>
        <strain evidence="10">IFO 4308</strain>
    </source>
</reference>
<evidence type="ECO:0000256" key="8">
    <source>
        <dbReference type="SAM" id="Phobius"/>
    </source>
</evidence>
<feature type="transmembrane region" description="Helical" evidence="8">
    <location>
        <begin position="312"/>
        <end position="333"/>
    </location>
</feature>
<organism evidence="11 12">
    <name type="scientific">Aspergillus kawachii</name>
    <name type="common">White koji mold</name>
    <name type="synonym">Aspergillus awamori var. kawachi</name>
    <dbReference type="NCBI Taxonomy" id="1069201"/>
    <lineage>
        <taxon>Eukaryota</taxon>
        <taxon>Fungi</taxon>
        <taxon>Dikarya</taxon>
        <taxon>Ascomycota</taxon>
        <taxon>Pezizomycotina</taxon>
        <taxon>Eurotiomycetes</taxon>
        <taxon>Eurotiomycetidae</taxon>
        <taxon>Eurotiales</taxon>
        <taxon>Aspergillaceae</taxon>
        <taxon>Aspergillus</taxon>
        <taxon>Aspergillus subgen. Circumdati</taxon>
    </lineage>
</organism>
<feature type="transmembrane region" description="Helical" evidence="8">
    <location>
        <begin position="340"/>
        <end position="362"/>
    </location>
</feature>
<dbReference type="OrthoDB" id="6612291at2759"/>
<dbReference type="PROSITE" id="PS50850">
    <property type="entry name" value="MFS"/>
    <property type="match status" value="1"/>
</dbReference>
<dbReference type="AlphaFoldDB" id="A0A146FT66"/>
<evidence type="ECO:0000313" key="13">
    <source>
        <dbReference type="Proteomes" id="UP000661280"/>
    </source>
</evidence>
<sequence length="518" mass="57016">MFWQTPKSIQYAQIFLVVGPAFILYGYNQAGLSALLELPDVIHYFPQIDTVNTHGATEARNSTIEGLINACLQLGALVGALSCSLLSDAVGRRRSIFIAGAFAAVGQILQCTAFSLAQFTVGRIILGVGVGQLSVIVPVWHSESSSAGKRGRKVITAGIFICVGFVLSSWINLGTSKVSSLPLQWRLSLAIPVIFSLTICIFIFTLPESPRWLVQKCRLEEATDALARLNGRSTDDENVRAEISHINSSLDTAPKLSLRELIRTGDQNRYLYRFALCIAIQTLQQLVGGNLISIYTTKIFQENLHLTGDIPAIVAASFLTFKFFCSFISFAAVDRLGRRVILVVSGTGMSICMIAMAVSTSFPASDHAASITAAVFIFLFSFFYPIGFLGGNFLYCTEIAPVHLRAAMSSISTANHWLWNFIITMITPTALDTIGWRYYIVFAATCACVPLVVLPFFPETMNRNLELIDGVFKEARTIWDIVPMARRLPKGDVWTSVSYEDEKKNEYEVASAEQKEFA</sequence>
<feature type="transmembrane region" description="Helical" evidence="8">
    <location>
        <begin position="96"/>
        <end position="117"/>
    </location>
</feature>
<reference evidence="11 12" key="1">
    <citation type="journal article" date="2016" name="DNA Res.">
        <title>Genome sequence of Aspergillus luchuensis NBRC 4314.</title>
        <authorList>
            <person name="Yamada O."/>
            <person name="Machida M."/>
            <person name="Hosoyama A."/>
            <person name="Goto M."/>
            <person name="Takahashi T."/>
            <person name="Futagami T."/>
            <person name="Yamagata Y."/>
            <person name="Takeuchi M."/>
            <person name="Kobayashi T."/>
            <person name="Koike H."/>
            <person name="Abe K."/>
            <person name="Asai K."/>
            <person name="Arita M."/>
            <person name="Fujita N."/>
            <person name="Fukuda K."/>
            <person name="Higa K."/>
            <person name="Horikawa H."/>
            <person name="Ishikawa T."/>
            <person name="Jinno K."/>
            <person name="Kato Y."/>
            <person name="Kirimura K."/>
            <person name="Mizutani O."/>
            <person name="Nakasone K."/>
            <person name="Sano M."/>
            <person name="Shiraishi Y."/>
            <person name="Tsukahara M."/>
            <person name="Gomi K."/>
        </authorList>
    </citation>
    <scope>NUCLEOTIDE SEQUENCE [LARGE SCALE GENOMIC DNA]</scope>
    <source>
        <strain evidence="11 12">RIB 2604</strain>
    </source>
</reference>
<dbReference type="PROSITE" id="PS00216">
    <property type="entry name" value="SUGAR_TRANSPORT_1"/>
    <property type="match status" value="1"/>
</dbReference>
<keyword evidence="5 8" id="KW-1133">Transmembrane helix</keyword>
<dbReference type="NCBIfam" id="TIGR00879">
    <property type="entry name" value="SP"/>
    <property type="match status" value="1"/>
</dbReference>
<feature type="transmembrane region" description="Helical" evidence="8">
    <location>
        <begin position="438"/>
        <end position="457"/>
    </location>
</feature>
<evidence type="ECO:0000256" key="4">
    <source>
        <dbReference type="ARBA" id="ARBA00022692"/>
    </source>
</evidence>
<dbReference type="PRINTS" id="PR00171">
    <property type="entry name" value="SUGRTRNSPORT"/>
</dbReference>
<gene>
    <name evidence="10" type="ORF">AKAW2_80773S</name>
    <name evidence="11" type="ORF">RIB2604_02502270</name>
</gene>
<keyword evidence="13" id="KW-1185">Reference proteome</keyword>
<feature type="transmembrane region" description="Helical" evidence="8">
    <location>
        <begin position="67"/>
        <end position="87"/>
    </location>
</feature>
<proteinExistence type="inferred from homology"/>
<dbReference type="InterPro" id="IPR020846">
    <property type="entry name" value="MFS_dom"/>
</dbReference>
<keyword evidence="6 8" id="KW-0472">Membrane</keyword>
<reference evidence="10" key="4">
    <citation type="submission" date="2021-02" db="EMBL/GenBank/DDBJ databases">
        <title>Aspergillus luchuensis mut. kawachii IFO 4304 genome sequence.</title>
        <authorList>
            <person name="Mori K."/>
            <person name="Kadooka C."/>
            <person name="Goto M."/>
            <person name="Futagami T."/>
        </authorList>
    </citation>
    <scope>NUCLEOTIDE SEQUENCE</scope>
    <source>
        <strain evidence="10">IFO 4308</strain>
    </source>
</reference>
<dbReference type="Proteomes" id="UP000075230">
    <property type="component" value="Unassembled WGS sequence"/>
</dbReference>
<evidence type="ECO:0000313" key="10">
    <source>
        <dbReference type="EMBL" id="BCS04972.1"/>
    </source>
</evidence>
<feature type="transmembrane region" description="Helical" evidence="8">
    <location>
        <begin position="185"/>
        <end position="206"/>
    </location>
</feature>
<evidence type="ECO:0000259" key="9">
    <source>
        <dbReference type="PROSITE" id="PS50850"/>
    </source>
</evidence>
<keyword evidence="4 8" id="KW-0812">Transmembrane</keyword>
<reference evidence="12" key="2">
    <citation type="submission" date="2016-02" db="EMBL/GenBank/DDBJ databases">
        <title>Genome sequencing of Aspergillus luchuensis NBRC 4314.</title>
        <authorList>
            <person name="Yamada O."/>
        </authorList>
    </citation>
    <scope>NUCLEOTIDE SEQUENCE [LARGE SCALE GENOMIC DNA]</scope>
    <source>
        <strain evidence="12">RIB 2604</strain>
    </source>
</reference>
<evidence type="ECO:0000256" key="7">
    <source>
        <dbReference type="RuleBase" id="RU003346"/>
    </source>
</evidence>
<comment type="subcellular location">
    <subcellularLocation>
        <location evidence="1">Membrane</location>
        <topology evidence="1">Multi-pass membrane protein</topology>
    </subcellularLocation>
</comment>
<dbReference type="PANTHER" id="PTHR48022">
    <property type="entry name" value="PLASTIDIC GLUCOSE TRANSPORTER 4"/>
    <property type="match status" value="1"/>
</dbReference>
<dbReference type="VEuPathDB" id="FungiDB:ASPFODRAFT_47726"/>
<dbReference type="GeneID" id="64966293"/>
<dbReference type="Gene3D" id="1.20.1250.20">
    <property type="entry name" value="MFS general substrate transporter like domains"/>
    <property type="match status" value="1"/>
</dbReference>
<dbReference type="EMBL" id="BCWF01000024">
    <property type="protein sequence ID" value="GAT28151.1"/>
    <property type="molecule type" value="Genomic_DNA"/>
</dbReference>
<dbReference type="SUPFAM" id="SSF103473">
    <property type="entry name" value="MFS general substrate transporter"/>
    <property type="match status" value="1"/>
</dbReference>
<feature type="transmembrane region" description="Helical" evidence="8">
    <location>
        <begin position="270"/>
        <end position="292"/>
    </location>
</feature>
<protein>
    <submittedName>
        <fullName evidence="11">Sugar transporter</fullName>
    </submittedName>
</protein>
<feature type="transmembrane region" description="Helical" evidence="8">
    <location>
        <begin position="368"/>
        <end position="395"/>
    </location>
</feature>